<gene>
    <name evidence="9" type="primary">ORF124536</name>
</gene>
<dbReference type="EMBL" id="HACG01034276">
    <property type="protein sequence ID" value="CEK81141.1"/>
    <property type="molecule type" value="Transcribed_RNA"/>
</dbReference>
<proteinExistence type="inferred from homology"/>
<dbReference type="InterPro" id="IPR014746">
    <property type="entry name" value="Gln_synth/guanido_kin_cat_dom"/>
</dbReference>
<dbReference type="Pfam" id="PF00120">
    <property type="entry name" value="Gln-synt_C"/>
    <property type="match status" value="1"/>
</dbReference>
<comment type="function">
    <text evidence="2">May act as a component of the cytoskeleton or as a chaperone for the reorganization of intermediate filament proteins during terminal differentiation in the lens. Does not seem to have enzymatic activity.</text>
</comment>
<comment type="similarity">
    <text evidence="1 6 7">Belongs to the glutamine synthetase family.</text>
</comment>
<evidence type="ECO:0000256" key="1">
    <source>
        <dbReference type="ARBA" id="ARBA00009897"/>
    </source>
</evidence>
<evidence type="ECO:0000256" key="6">
    <source>
        <dbReference type="PROSITE-ProRule" id="PRU01331"/>
    </source>
</evidence>
<evidence type="ECO:0000259" key="8">
    <source>
        <dbReference type="PROSITE" id="PS51987"/>
    </source>
</evidence>
<evidence type="ECO:0000256" key="5">
    <source>
        <dbReference type="ARBA" id="ARBA00042675"/>
    </source>
</evidence>
<dbReference type="SUPFAM" id="SSF55931">
    <property type="entry name" value="Glutamine synthetase/guanido kinase"/>
    <property type="match status" value="1"/>
</dbReference>
<sequence length="208" mass="23171">MTTVEPIAGTSNGFHFNHSLWTTTGENAFVDTSKPNKLSELGSHWLAGLVEHAPGMTAFCNPTINCYRRIGQPFAPSFADWSCHGRLETFRLKVENGDNVYIESRLPTSACNPYLVVICTIAAGLDGVKRKLPLPQAFTKTCHLPTDLESALQVLEADTVLTEAMGAKLVEYFAHSKRTYELKPFADFGKLTETEQFNKEKEFYFLNA</sequence>
<evidence type="ECO:0000256" key="4">
    <source>
        <dbReference type="ARBA" id="ARBA00039404"/>
    </source>
</evidence>
<dbReference type="SMART" id="SM01230">
    <property type="entry name" value="Gln-synt_C"/>
    <property type="match status" value="1"/>
</dbReference>
<dbReference type="GO" id="GO:0016020">
    <property type="term" value="C:membrane"/>
    <property type="evidence" value="ECO:0007669"/>
    <property type="project" value="TreeGrafter"/>
</dbReference>
<dbReference type="AlphaFoldDB" id="A0A0B7AMC1"/>
<evidence type="ECO:0000313" key="9">
    <source>
        <dbReference type="EMBL" id="CEK81141.1"/>
    </source>
</evidence>
<evidence type="ECO:0000256" key="7">
    <source>
        <dbReference type="RuleBase" id="RU000384"/>
    </source>
</evidence>
<comment type="subunit">
    <text evidence="3">Dodecamer. Interacts with BFSP2 and VIM.</text>
</comment>
<dbReference type="PROSITE" id="PS51987">
    <property type="entry name" value="GS_CATALYTIC"/>
    <property type="match status" value="1"/>
</dbReference>
<dbReference type="PANTHER" id="PTHR43407:SF1">
    <property type="entry name" value="LENGSIN"/>
    <property type="match status" value="1"/>
</dbReference>
<reference evidence="9" key="1">
    <citation type="submission" date="2014-12" db="EMBL/GenBank/DDBJ databases">
        <title>Insight into the proteome of Arion vulgaris.</title>
        <authorList>
            <person name="Aradska J."/>
            <person name="Bulat T."/>
            <person name="Smidak R."/>
            <person name="Sarate P."/>
            <person name="Gangsoo J."/>
            <person name="Sialana F."/>
            <person name="Bilban M."/>
            <person name="Lubec G."/>
        </authorList>
    </citation>
    <scope>NUCLEOTIDE SEQUENCE</scope>
    <source>
        <tissue evidence="9">Skin</tissue>
    </source>
</reference>
<organism evidence="9">
    <name type="scientific">Arion vulgaris</name>
    <dbReference type="NCBI Taxonomy" id="1028688"/>
    <lineage>
        <taxon>Eukaryota</taxon>
        <taxon>Metazoa</taxon>
        <taxon>Spiralia</taxon>
        <taxon>Lophotrochozoa</taxon>
        <taxon>Mollusca</taxon>
        <taxon>Gastropoda</taxon>
        <taxon>Heterobranchia</taxon>
        <taxon>Euthyneura</taxon>
        <taxon>Panpulmonata</taxon>
        <taxon>Eupulmonata</taxon>
        <taxon>Stylommatophora</taxon>
        <taxon>Helicina</taxon>
        <taxon>Arionoidea</taxon>
        <taxon>Arionidae</taxon>
        <taxon>Arion</taxon>
    </lineage>
</organism>
<evidence type="ECO:0000256" key="3">
    <source>
        <dbReference type="ARBA" id="ARBA00038790"/>
    </source>
</evidence>
<evidence type="ECO:0000256" key="2">
    <source>
        <dbReference type="ARBA" id="ARBA00037583"/>
    </source>
</evidence>
<dbReference type="InterPro" id="IPR008146">
    <property type="entry name" value="Gln_synth_cat_dom"/>
</dbReference>
<name>A0A0B7AMC1_9EUPU</name>
<dbReference type="GO" id="GO:0004356">
    <property type="term" value="F:glutamine synthetase activity"/>
    <property type="evidence" value="ECO:0007669"/>
    <property type="project" value="InterPro"/>
</dbReference>
<feature type="domain" description="GS catalytic" evidence="8">
    <location>
        <begin position="1"/>
        <end position="208"/>
    </location>
</feature>
<dbReference type="GO" id="GO:0005737">
    <property type="term" value="C:cytoplasm"/>
    <property type="evidence" value="ECO:0007669"/>
    <property type="project" value="TreeGrafter"/>
</dbReference>
<protein>
    <recommendedName>
        <fullName evidence="4">Lengsin</fullName>
    </recommendedName>
    <alternativeName>
        <fullName evidence="5">Glutamate-ammonia ligase domain-containing protein 1</fullName>
    </alternativeName>
</protein>
<dbReference type="Gene3D" id="3.30.590.10">
    <property type="entry name" value="Glutamine synthetase/guanido kinase, catalytic domain"/>
    <property type="match status" value="1"/>
</dbReference>
<dbReference type="PANTHER" id="PTHR43407">
    <property type="entry name" value="GLUTAMINE SYNTHETASE"/>
    <property type="match status" value="1"/>
</dbReference>
<accession>A0A0B7AMC1</accession>